<reference evidence="1 2" key="1">
    <citation type="journal article" date="2015" name="Nature">
        <title>rRNA introns, odd ribosomes, and small enigmatic genomes across a large radiation of phyla.</title>
        <authorList>
            <person name="Brown C.T."/>
            <person name="Hug L.A."/>
            <person name="Thomas B.C."/>
            <person name="Sharon I."/>
            <person name="Castelle C.J."/>
            <person name="Singh A."/>
            <person name="Wilkins M.J."/>
            <person name="Williams K.H."/>
            <person name="Banfield J.F."/>
        </authorList>
    </citation>
    <scope>NUCLEOTIDE SEQUENCE [LARGE SCALE GENOMIC DNA]</scope>
</reference>
<gene>
    <name evidence="1" type="ORF">UY28_C0004G0056</name>
</gene>
<comment type="caution">
    <text evidence="1">The sequence shown here is derived from an EMBL/GenBank/DDBJ whole genome shotgun (WGS) entry which is preliminary data.</text>
</comment>
<sequence>MEKVYVEKFVTFSYISMQGWSAYYWDSPPSGMQYYRLKIPVPEELVGQTIEPEMSGPEIKID</sequence>
<organism evidence="1 2">
    <name type="scientific">Candidatus Amesbacteria bacterium GW2011_GWB1_48_13</name>
    <dbReference type="NCBI Taxonomy" id="1618362"/>
    <lineage>
        <taxon>Bacteria</taxon>
        <taxon>Candidatus Amesiibacteriota</taxon>
    </lineage>
</organism>
<accession>A0A0G1X6S5</accession>
<evidence type="ECO:0000313" key="2">
    <source>
        <dbReference type="Proteomes" id="UP000034694"/>
    </source>
</evidence>
<name>A0A0G1X6S5_9BACT</name>
<proteinExistence type="predicted"/>
<dbReference type="EMBL" id="LCPK01000004">
    <property type="protein sequence ID" value="KKU98318.1"/>
    <property type="molecule type" value="Genomic_DNA"/>
</dbReference>
<dbReference type="AlphaFoldDB" id="A0A0G1X6S5"/>
<dbReference type="Proteomes" id="UP000034694">
    <property type="component" value="Unassembled WGS sequence"/>
</dbReference>
<evidence type="ECO:0000313" key="1">
    <source>
        <dbReference type="EMBL" id="KKU98318.1"/>
    </source>
</evidence>
<protein>
    <submittedName>
        <fullName evidence="1">Uncharacterized protein</fullName>
    </submittedName>
</protein>